<feature type="transmembrane region" description="Helical" evidence="1">
    <location>
        <begin position="78"/>
        <end position="96"/>
    </location>
</feature>
<dbReference type="EMBL" id="LIAE01010651">
    <property type="protein sequence ID" value="PAV57228.1"/>
    <property type="molecule type" value="Genomic_DNA"/>
</dbReference>
<sequence>MTSKFSYRQLREWKDNATSHVNKLMQLNYLKGARLSEAGTVKMLGLLKILAKTHAVIGLMSMVLACLADYISTRVNTIRIHGIIECCSFYFFLTGFMTRLGTDYRLDAGLIALSICELIIAIISATVSSKTLCGTPKTPPMEMAPLNGAATSDSTAVQN</sequence>
<name>A0A2A2J5Y7_9BILA</name>
<gene>
    <name evidence="2" type="ORF">WR25_11469</name>
</gene>
<evidence type="ECO:0000313" key="3">
    <source>
        <dbReference type="Proteomes" id="UP000218231"/>
    </source>
</evidence>
<evidence type="ECO:0000256" key="1">
    <source>
        <dbReference type="SAM" id="Phobius"/>
    </source>
</evidence>
<keyword evidence="1" id="KW-0472">Membrane</keyword>
<dbReference type="Proteomes" id="UP000218231">
    <property type="component" value="Unassembled WGS sequence"/>
</dbReference>
<dbReference type="AlphaFoldDB" id="A0A2A2J5Y7"/>
<feature type="transmembrane region" description="Helical" evidence="1">
    <location>
        <begin position="108"/>
        <end position="127"/>
    </location>
</feature>
<keyword evidence="3" id="KW-1185">Reference proteome</keyword>
<comment type="caution">
    <text evidence="2">The sequence shown here is derived from an EMBL/GenBank/DDBJ whole genome shotgun (WGS) entry which is preliminary data.</text>
</comment>
<organism evidence="2 3">
    <name type="scientific">Diploscapter pachys</name>
    <dbReference type="NCBI Taxonomy" id="2018661"/>
    <lineage>
        <taxon>Eukaryota</taxon>
        <taxon>Metazoa</taxon>
        <taxon>Ecdysozoa</taxon>
        <taxon>Nematoda</taxon>
        <taxon>Chromadorea</taxon>
        <taxon>Rhabditida</taxon>
        <taxon>Rhabditina</taxon>
        <taxon>Rhabditomorpha</taxon>
        <taxon>Rhabditoidea</taxon>
        <taxon>Rhabditidae</taxon>
        <taxon>Diploscapter</taxon>
    </lineage>
</organism>
<proteinExistence type="predicted"/>
<evidence type="ECO:0000313" key="2">
    <source>
        <dbReference type="EMBL" id="PAV57228.1"/>
    </source>
</evidence>
<keyword evidence="1" id="KW-0812">Transmembrane</keyword>
<keyword evidence="1" id="KW-1133">Transmembrane helix</keyword>
<dbReference type="STRING" id="2018661.A0A2A2J5Y7"/>
<reference evidence="2 3" key="1">
    <citation type="journal article" date="2017" name="Curr. Biol.">
        <title>Genome architecture and evolution of a unichromosomal asexual nematode.</title>
        <authorList>
            <person name="Fradin H."/>
            <person name="Zegar C."/>
            <person name="Gutwein M."/>
            <person name="Lucas J."/>
            <person name="Kovtun M."/>
            <person name="Corcoran D."/>
            <person name="Baugh L.R."/>
            <person name="Kiontke K."/>
            <person name="Gunsalus K."/>
            <person name="Fitch D.H."/>
            <person name="Piano F."/>
        </authorList>
    </citation>
    <scope>NUCLEOTIDE SEQUENCE [LARGE SCALE GENOMIC DNA]</scope>
    <source>
        <strain evidence="2">PF1309</strain>
    </source>
</reference>
<accession>A0A2A2J5Y7</accession>
<dbReference type="OrthoDB" id="5862616at2759"/>
<protein>
    <submittedName>
        <fullName evidence="2">Uncharacterized protein</fullName>
    </submittedName>
</protein>